<name>A0A9W6L8Q8_9BACT</name>
<feature type="binding site" evidence="5">
    <location>
        <position position="12"/>
    </location>
    <ligand>
        <name>[4Fe-4S] cluster</name>
        <dbReference type="ChEBI" id="CHEBI:49883"/>
    </ligand>
</feature>
<keyword evidence="3 5" id="KW-0408">Iron</keyword>
<keyword evidence="5" id="KW-0560">Oxidoreductase</keyword>
<dbReference type="Gene3D" id="3.40.50.11270">
    <property type="match status" value="1"/>
</dbReference>
<feature type="binding site" evidence="5">
    <location>
        <position position="97"/>
    </location>
    <ligand>
        <name>[4Fe-4S] cluster</name>
        <dbReference type="ChEBI" id="CHEBI:49883"/>
    </ligand>
</feature>
<dbReference type="InterPro" id="IPR003451">
    <property type="entry name" value="LytB/IspH"/>
</dbReference>
<feature type="transmembrane region" description="Helical" evidence="6">
    <location>
        <begin position="368"/>
        <end position="386"/>
    </location>
</feature>
<comment type="pathway">
    <text evidence="5">Isoprenoid biosynthesis; isopentenyl diphosphate biosynthesis via DXP pathway; isopentenyl diphosphate from 1-deoxy-D-xylulose 5-phosphate: step 6/6.</text>
</comment>
<feature type="binding site" evidence="5">
    <location>
        <position position="220"/>
    </location>
    <ligand>
        <name>(2E)-4-hydroxy-3-methylbut-2-enyl diphosphate</name>
        <dbReference type="ChEBI" id="CHEBI:128753"/>
    </ligand>
</feature>
<evidence type="ECO:0000256" key="5">
    <source>
        <dbReference type="HAMAP-Rule" id="MF_00191"/>
    </source>
</evidence>
<evidence type="ECO:0000313" key="8">
    <source>
        <dbReference type="Proteomes" id="UP001144372"/>
    </source>
</evidence>
<reference evidence="7" key="1">
    <citation type="submission" date="2022-12" db="EMBL/GenBank/DDBJ databases">
        <title>Reference genome sequencing for broad-spectrum identification of bacterial and archaeal isolates by mass spectrometry.</title>
        <authorList>
            <person name="Sekiguchi Y."/>
            <person name="Tourlousse D.M."/>
        </authorList>
    </citation>
    <scope>NUCLEOTIDE SEQUENCE</scope>
    <source>
        <strain evidence="7">ASRB1</strain>
    </source>
</reference>
<dbReference type="PANTHER" id="PTHR30426:SF0">
    <property type="entry name" value="4-HYDROXY-3-METHYLBUT-2-ENYL DIPHOSPHATE REDUCTASE"/>
    <property type="match status" value="1"/>
</dbReference>
<feature type="binding site" evidence="5">
    <location>
        <position position="43"/>
    </location>
    <ligand>
        <name>dimethylallyl diphosphate</name>
        <dbReference type="ChEBI" id="CHEBI:57623"/>
    </ligand>
</feature>
<feature type="binding site" evidence="5">
    <location>
        <position position="75"/>
    </location>
    <ligand>
        <name>dimethylallyl diphosphate</name>
        <dbReference type="ChEBI" id="CHEBI:57623"/>
    </ligand>
</feature>
<evidence type="ECO:0000256" key="4">
    <source>
        <dbReference type="ARBA" id="ARBA00023014"/>
    </source>
</evidence>
<feature type="transmembrane region" description="Helical" evidence="6">
    <location>
        <begin position="505"/>
        <end position="523"/>
    </location>
</feature>
<accession>A0A9W6L8Q8</accession>
<comment type="pathway">
    <text evidence="5">Isoprenoid biosynthesis; dimethylallyl diphosphate biosynthesis; dimethylallyl diphosphate from (2E)-4-hydroxy-3-methylbutenyl diphosphate: step 1/1.</text>
</comment>
<comment type="cofactor">
    <cofactor evidence="5">
        <name>[4Fe-4S] cluster</name>
        <dbReference type="ChEBI" id="CHEBI:49883"/>
    </cofactor>
    <text evidence="5">Binds 1 [4Fe-4S] cluster per subunit.</text>
</comment>
<feature type="binding site" evidence="5">
    <location>
        <position position="43"/>
    </location>
    <ligand>
        <name>(2E)-4-hydroxy-3-methylbut-2-enyl diphosphate</name>
        <dbReference type="ChEBI" id="CHEBI:128753"/>
    </ligand>
</feature>
<keyword evidence="8" id="KW-1185">Reference proteome</keyword>
<comment type="catalytic activity">
    <reaction evidence="5">
        <text>isopentenyl diphosphate + 2 oxidized [2Fe-2S]-[ferredoxin] + H2O = (2E)-4-hydroxy-3-methylbut-2-enyl diphosphate + 2 reduced [2Fe-2S]-[ferredoxin] + 2 H(+)</text>
        <dbReference type="Rhea" id="RHEA:24488"/>
        <dbReference type="Rhea" id="RHEA-COMP:10000"/>
        <dbReference type="Rhea" id="RHEA-COMP:10001"/>
        <dbReference type="ChEBI" id="CHEBI:15377"/>
        <dbReference type="ChEBI" id="CHEBI:15378"/>
        <dbReference type="ChEBI" id="CHEBI:33737"/>
        <dbReference type="ChEBI" id="CHEBI:33738"/>
        <dbReference type="ChEBI" id="CHEBI:128753"/>
        <dbReference type="ChEBI" id="CHEBI:128769"/>
        <dbReference type="EC" id="1.17.7.4"/>
    </reaction>
</comment>
<evidence type="ECO:0000313" key="7">
    <source>
        <dbReference type="EMBL" id="GLI34934.1"/>
    </source>
</evidence>
<organism evidence="7 8">
    <name type="scientific">Desulforhabdus amnigena</name>
    <dbReference type="NCBI Taxonomy" id="40218"/>
    <lineage>
        <taxon>Bacteria</taxon>
        <taxon>Pseudomonadati</taxon>
        <taxon>Thermodesulfobacteriota</taxon>
        <taxon>Syntrophobacteria</taxon>
        <taxon>Syntrophobacterales</taxon>
        <taxon>Syntrophobacteraceae</taxon>
        <taxon>Desulforhabdus</taxon>
    </lineage>
</organism>
<feature type="transmembrane region" description="Helical" evidence="6">
    <location>
        <begin position="433"/>
        <end position="449"/>
    </location>
</feature>
<dbReference type="NCBIfam" id="TIGR00216">
    <property type="entry name" value="ispH_lytB"/>
    <property type="match status" value="1"/>
</dbReference>
<dbReference type="Pfam" id="PF02401">
    <property type="entry name" value="LYTB"/>
    <property type="match status" value="1"/>
</dbReference>
<feature type="transmembrane region" description="Helical" evidence="6">
    <location>
        <begin position="461"/>
        <end position="484"/>
    </location>
</feature>
<feature type="binding site" evidence="5">
    <location>
        <position position="125"/>
    </location>
    <ligand>
        <name>isopentenyl diphosphate</name>
        <dbReference type="ChEBI" id="CHEBI:128769"/>
    </ligand>
</feature>
<sequence>MQVIVARTAGFCKGVRKALEVTLEAIQKRKDGESICTYGPLIHNKQVLAMLEEKGIREENHIENCANKHVVIRAHGIPPQERQELHRLGATLLNATCTRVARVHGVIKRHARRGYHTVITGDADHAEVIGLMGYTDGRGVVISKPEQVEALPADWDKVLLVAQTTQNEEIFNEIQDRFLKRYPNGIVKNTICGSTHERQAEVRELCSQVDAMVIVGGHHSGNTVRLAEIARESGVPTFHIETEAELDRLEMARYSRVGVSAGASTPNWIIRDVVRFLESIQPQNFDFKHKIKTILNLLVYGNFFVALGAALLPSIAHSLTGLSGSLAESSGMAACYAFAIHSLNIYLDRNAIQLNDPGRAAFYHRWRYAFTGLSIAATMVSLWLALNIGILTFLAMTVFVLLGVLYAVPLILPARWQNLSALKIKDIPTSKTFSVPIAWACVTVLLPHLPDLFRSFSVLIYAFWVVFLLVLARTALLDLLAVQGDRLVGKETLVVLVGEEKTKRFIMAVLGLLCLSLLVGSATGVAHSFALLMVFLVGVYVWYLGASYRNPLKEDPTHEALIESGVMGIGMLSLLWNAVVGI</sequence>
<keyword evidence="4 5" id="KW-0411">Iron-sulfur</keyword>
<dbReference type="EC" id="1.17.7.4" evidence="5"/>
<dbReference type="GO" id="GO:0051745">
    <property type="term" value="F:4-hydroxy-3-methylbut-2-enyl diphosphate reductase activity"/>
    <property type="evidence" value="ECO:0007669"/>
    <property type="project" value="UniProtKB-UniRule"/>
</dbReference>
<proteinExistence type="inferred from homology"/>
<feature type="binding site" evidence="5">
    <location>
        <position position="264"/>
    </location>
    <ligand>
        <name>isopentenyl diphosphate</name>
        <dbReference type="ChEBI" id="CHEBI:128769"/>
    </ligand>
</feature>
<feature type="transmembrane region" description="Helical" evidence="6">
    <location>
        <begin position="329"/>
        <end position="347"/>
    </location>
</feature>
<dbReference type="GO" id="GO:0016114">
    <property type="term" value="P:terpenoid biosynthetic process"/>
    <property type="evidence" value="ECO:0007669"/>
    <property type="project" value="UniProtKB-UniRule"/>
</dbReference>
<comment type="function">
    <text evidence="5">Catalyzes the conversion of 1-hydroxy-2-methyl-2-(E)-butenyl 4-diphosphate (HMBPP) into a mixture of isopentenyl diphosphate (IPP) and dimethylallyl diphosphate (DMAPP). Acts in the terminal step of the DOXP/MEP pathway for isoprenoid precursor biosynthesis.</text>
</comment>
<feature type="active site" description="Proton donor" evidence="5">
    <location>
        <position position="127"/>
    </location>
</feature>
<feature type="binding site" evidence="5">
    <location>
        <position position="222"/>
    </location>
    <ligand>
        <name>dimethylallyl diphosphate</name>
        <dbReference type="ChEBI" id="CHEBI:57623"/>
    </ligand>
</feature>
<evidence type="ECO:0000256" key="2">
    <source>
        <dbReference type="ARBA" id="ARBA00022723"/>
    </source>
</evidence>
<feature type="transmembrane region" description="Helical" evidence="6">
    <location>
        <begin position="560"/>
        <end position="579"/>
    </location>
</feature>
<feature type="binding site" evidence="5">
    <location>
        <position position="164"/>
    </location>
    <ligand>
        <name>(2E)-4-hydroxy-3-methylbut-2-enyl diphosphate</name>
        <dbReference type="ChEBI" id="CHEBI:128753"/>
    </ligand>
</feature>
<comment type="similarity">
    <text evidence="5">Belongs to the IspH family.</text>
</comment>
<feature type="binding site" evidence="5">
    <location>
        <position position="222"/>
    </location>
    <ligand>
        <name>(2E)-4-hydroxy-3-methylbut-2-enyl diphosphate</name>
        <dbReference type="ChEBI" id="CHEBI:128753"/>
    </ligand>
</feature>
<feature type="transmembrane region" description="Helical" evidence="6">
    <location>
        <begin position="392"/>
        <end position="412"/>
    </location>
</feature>
<keyword evidence="6" id="KW-0472">Membrane</keyword>
<feature type="binding site" evidence="5">
    <location>
        <position position="264"/>
    </location>
    <ligand>
        <name>dimethylallyl diphosphate</name>
        <dbReference type="ChEBI" id="CHEBI:57623"/>
    </ligand>
</feature>
<dbReference type="CDD" id="cd13944">
    <property type="entry name" value="lytB_ispH"/>
    <property type="match status" value="1"/>
</dbReference>
<feature type="transmembrane region" description="Helical" evidence="6">
    <location>
        <begin position="297"/>
        <end position="317"/>
    </location>
</feature>
<gene>
    <name evidence="5" type="primary">ispH</name>
    <name evidence="7" type="ORF">DAMNIGENAA_23670</name>
</gene>
<feature type="binding site" evidence="5">
    <location>
        <position position="125"/>
    </location>
    <ligand>
        <name>dimethylallyl diphosphate</name>
        <dbReference type="ChEBI" id="CHEBI:57623"/>
    </ligand>
</feature>
<feature type="binding site" evidence="5">
    <location>
        <position position="75"/>
    </location>
    <ligand>
        <name>(2E)-4-hydroxy-3-methylbut-2-enyl diphosphate</name>
        <dbReference type="ChEBI" id="CHEBI:128753"/>
    </ligand>
</feature>
<feature type="binding site" evidence="5">
    <location>
        <position position="220"/>
    </location>
    <ligand>
        <name>dimethylallyl diphosphate</name>
        <dbReference type="ChEBI" id="CHEBI:57623"/>
    </ligand>
</feature>
<protein>
    <recommendedName>
        <fullName evidence="5">4-hydroxy-3-methylbut-2-enyl diphosphate reductase</fullName>
        <shortName evidence="5">HMBPP reductase</shortName>
        <ecNumber evidence="5">1.17.7.4</ecNumber>
    </recommendedName>
</protein>
<dbReference type="HAMAP" id="MF_00191">
    <property type="entry name" value="IspH"/>
    <property type="match status" value="1"/>
</dbReference>
<dbReference type="PANTHER" id="PTHR30426">
    <property type="entry name" value="4-HYDROXY-3-METHYLBUT-2-ENYL DIPHOSPHATE REDUCTASE"/>
    <property type="match status" value="1"/>
</dbReference>
<dbReference type="GO" id="GO:0050992">
    <property type="term" value="P:dimethylallyl diphosphate biosynthetic process"/>
    <property type="evidence" value="ECO:0007669"/>
    <property type="project" value="UniProtKB-UniRule"/>
</dbReference>
<comment type="caution">
    <text evidence="5">Lacks conserved residue(s) required for the propagation of feature annotation.</text>
</comment>
<evidence type="ECO:0000256" key="1">
    <source>
        <dbReference type="ARBA" id="ARBA00022485"/>
    </source>
</evidence>
<keyword evidence="5" id="KW-0414">Isoprene biosynthesis</keyword>
<feature type="binding site" evidence="5">
    <location>
        <position position="43"/>
    </location>
    <ligand>
        <name>isopentenyl diphosphate</name>
        <dbReference type="ChEBI" id="CHEBI:128769"/>
    </ligand>
</feature>
<keyword evidence="6" id="KW-1133">Transmembrane helix</keyword>
<comment type="caution">
    <text evidence="7">The sequence shown here is derived from an EMBL/GenBank/DDBJ whole genome shotgun (WGS) entry which is preliminary data.</text>
</comment>
<keyword evidence="2 5" id="KW-0479">Metal-binding</keyword>
<dbReference type="AlphaFoldDB" id="A0A9W6L8Q8"/>
<feature type="binding site" evidence="5">
    <location>
        <position position="192"/>
    </location>
    <ligand>
        <name>[4Fe-4S] cluster</name>
        <dbReference type="ChEBI" id="CHEBI:49883"/>
    </ligand>
</feature>
<feature type="binding site" evidence="5">
    <location>
        <position position="125"/>
    </location>
    <ligand>
        <name>(2E)-4-hydroxy-3-methylbut-2-enyl diphosphate</name>
        <dbReference type="ChEBI" id="CHEBI:128753"/>
    </ligand>
</feature>
<feature type="binding site" evidence="5">
    <location>
        <position position="222"/>
    </location>
    <ligand>
        <name>isopentenyl diphosphate</name>
        <dbReference type="ChEBI" id="CHEBI:128769"/>
    </ligand>
</feature>
<dbReference type="EMBL" id="BSDR01000001">
    <property type="protein sequence ID" value="GLI34934.1"/>
    <property type="molecule type" value="Genomic_DNA"/>
</dbReference>
<feature type="binding site" evidence="5">
    <location>
        <position position="220"/>
    </location>
    <ligand>
        <name>isopentenyl diphosphate</name>
        <dbReference type="ChEBI" id="CHEBI:128769"/>
    </ligand>
</feature>
<dbReference type="GO" id="GO:0051539">
    <property type="term" value="F:4 iron, 4 sulfur cluster binding"/>
    <property type="evidence" value="ECO:0007669"/>
    <property type="project" value="UniProtKB-UniRule"/>
</dbReference>
<dbReference type="Proteomes" id="UP001144372">
    <property type="component" value="Unassembled WGS sequence"/>
</dbReference>
<dbReference type="Gene3D" id="3.40.1010.20">
    <property type="entry name" value="4-hydroxy-3-methylbut-2-enyl diphosphate reductase, catalytic domain"/>
    <property type="match status" value="2"/>
</dbReference>
<evidence type="ECO:0000256" key="6">
    <source>
        <dbReference type="SAM" id="Phobius"/>
    </source>
</evidence>
<keyword evidence="6" id="KW-0812">Transmembrane</keyword>
<evidence type="ECO:0000256" key="3">
    <source>
        <dbReference type="ARBA" id="ARBA00023004"/>
    </source>
</evidence>
<feature type="binding site" evidence="5">
    <location>
        <position position="264"/>
    </location>
    <ligand>
        <name>(2E)-4-hydroxy-3-methylbut-2-enyl diphosphate</name>
        <dbReference type="ChEBI" id="CHEBI:128753"/>
    </ligand>
</feature>
<dbReference type="GO" id="GO:0046872">
    <property type="term" value="F:metal ion binding"/>
    <property type="evidence" value="ECO:0007669"/>
    <property type="project" value="UniProtKB-KW"/>
</dbReference>
<keyword evidence="1 5" id="KW-0004">4Fe-4S</keyword>
<feature type="binding site" evidence="5">
    <location>
        <position position="75"/>
    </location>
    <ligand>
        <name>isopentenyl diphosphate</name>
        <dbReference type="ChEBI" id="CHEBI:128769"/>
    </ligand>
</feature>
<dbReference type="RefSeq" id="WP_281794406.1">
    <property type="nucleotide sequence ID" value="NZ_BSDR01000001.1"/>
</dbReference>
<dbReference type="GO" id="GO:0019288">
    <property type="term" value="P:isopentenyl diphosphate biosynthetic process, methylerythritol 4-phosphate pathway"/>
    <property type="evidence" value="ECO:0007669"/>
    <property type="project" value="UniProtKB-UniRule"/>
</dbReference>
<comment type="catalytic activity">
    <reaction evidence="5">
        <text>dimethylallyl diphosphate + 2 oxidized [2Fe-2S]-[ferredoxin] + H2O = (2E)-4-hydroxy-3-methylbut-2-enyl diphosphate + 2 reduced [2Fe-2S]-[ferredoxin] + 2 H(+)</text>
        <dbReference type="Rhea" id="RHEA:24825"/>
        <dbReference type="Rhea" id="RHEA-COMP:10000"/>
        <dbReference type="Rhea" id="RHEA-COMP:10001"/>
        <dbReference type="ChEBI" id="CHEBI:15377"/>
        <dbReference type="ChEBI" id="CHEBI:15378"/>
        <dbReference type="ChEBI" id="CHEBI:33737"/>
        <dbReference type="ChEBI" id="CHEBI:33738"/>
        <dbReference type="ChEBI" id="CHEBI:57623"/>
        <dbReference type="ChEBI" id="CHEBI:128753"/>
        <dbReference type="EC" id="1.17.7.4"/>
    </reaction>
</comment>